<feature type="compositionally biased region" description="Polar residues" evidence="1">
    <location>
        <begin position="144"/>
        <end position="161"/>
    </location>
</feature>
<feature type="compositionally biased region" description="Pro residues" evidence="1">
    <location>
        <begin position="66"/>
        <end position="82"/>
    </location>
</feature>
<proteinExistence type="predicted"/>
<evidence type="ECO:0000256" key="1">
    <source>
        <dbReference type="SAM" id="MobiDB-lite"/>
    </source>
</evidence>
<sequence>QQLTGTPPRDPFPSSKPPAPARPPVHNPPKPPSMRLQKIRPPPLSPIARPPIPHSSAHPQLHHPIHPNPNPGFYPRPMPAPAAAPIQSPSIPFSPYLPPTPSPGNAFWANTLESPISAYMRYLENSILNPDGSYPVAQQMPTQLPQQSTRPPLGQMQQFPPSCQAAHQPLPPLQQDQAQVTVPAATATGLLPNPHVAAPFPSPRGLGSPSLPNSMGLLPSPTSQFILPSPSAFLNLLSPRSPFPLLSPKFQYPPLSPSFAFSPMGGQSGILGPGPQLSPSSHMFPPSPSGFLPIMSPRWRDG</sequence>
<dbReference type="InterPro" id="IPR039612">
    <property type="entry name" value="VQ_5/9/14"/>
</dbReference>
<dbReference type="AlphaFoldDB" id="A0A1D1ZKT0"/>
<feature type="compositionally biased region" description="Low complexity" evidence="1">
    <location>
        <begin position="203"/>
        <end position="213"/>
    </location>
</feature>
<feature type="region of interest" description="Disordered" evidence="1">
    <location>
        <begin position="266"/>
        <end position="289"/>
    </location>
</feature>
<organism evidence="2">
    <name type="scientific">Anthurium amnicola</name>
    <dbReference type="NCBI Taxonomy" id="1678845"/>
    <lineage>
        <taxon>Eukaryota</taxon>
        <taxon>Viridiplantae</taxon>
        <taxon>Streptophyta</taxon>
        <taxon>Embryophyta</taxon>
        <taxon>Tracheophyta</taxon>
        <taxon>Spermatophyta</taxon>
        <taxon>Magnoliopsida</taxon>
        <taxon>Liliopsida</taxon>
        <taxon>Araceae</taxon>
        <taxon>Pothoideae</taxon>
        <taxon>Potheae</taxon>
        <taxon>Anthurium</taxon>
    </lineage>
</organism>
<protein>
    <recommendedName>
        <fullName evidence="3">Protein HAIKU1</fullName>
    </recommendedName>
</protein>
<accession>A0A1D1ZKT0</accession>
<gene>
    <name evidence="2" type="ORF">g.43525</name>
</gene>
<feature type="non-terminal residue" evidence="2">
    <location>
        <position position="1"/>
    </location>
</feature>
<dbReference type="PANTHER" id="PTHR33783:SF1">
    <property type="entry name" value="PROTEIN HAIKU1"/>
    <property type="match status" value="1"/>
</dbReference>
<dbReference type="PANTHER" id="PTHR33783">
    <property type="entry name" value="PROTEIN HAIKU1"/>
    <property type="match status" value="1"/>
</dbReference>
<feature type="compositionally biased region" description="Pro residues" evidence="1">
    <location>
        <begin position="40"/>
        <end position="53"/>
    </location>
</feature>
<reference evidence="2" key="1">
    <citation type="submission" date="2015-07" db="EMBL/GenBank/DDBJ databases">
        <title>Transcriptome Assembly of Anthurium amnicola.</title>
        <authorList>
            <person name="Suzuki J."/>
        </authorList>
    </citation>
    <scope>NUCLEOTIDE SEQUENCE</scope>
</reference>
<evidence type="ECO:0000313" key="2">
    <source>
        <dbReference type="EMBL" id="JAT67345.1"/>
    </source>
</evidence>
<name>A0A1D1ZKT0_9ARAE</name>
<feature type="region of interest" description="Disordered" evidence="1">
    <location>
        <begin position="193"/>
        <end position="213"/>
    </location>
</feature>
<dbReference type="EMBL" id="GDJX01000591">
    <property type="protein sequence ID" value="JAT67345.1"/>
    <property type="molecule type" value="Transcribed_RNA"/>
</dbReference>
<feature type="region of interest" description="Disordered" evidence="1">
    <location>
        <begin position="144"/>
        <end position="165"/>
    </location>
</feature>
<feature type="region of interest" description="Disordered" evidence="1">
    <location>
        <begin position="1"/>
        <end position="86"/>
    </location>
</feature>
<feature type="compositionally biased region" description="Pro residues" evidence="1">
    <location>
        <begin position="8"/>
        <end position="32"/>
    </location>
</feature>
<evidence type="ECO:0008006" key="3">
    <source>
        <dbReference type="Google" id="ProtNLM"/>
    </source>
</evidence>